<sequence>MSRAEQLSRGLAALGLDLPPAAQEKLLAFAALLGKWNKVYNLTALRDEEQVISHHLLDSLAVLPQLGAAKRLADIGSGGGLPGIPLAIARPDLQVALVESNQKKSAFQQQAKIELDLSNVSVHCERVEAWQPAEKCDVVISRAFSDLAEFVRLSGHLLAEGGALLAMKGVHPYEEIAQLPAGWRVAEVTPLQVPGVEGARHLVRVIREP</sequence>
<dbReference type="Gene3D" id="3.40.50.150">
    <property type="entry name" value="Vaccinia Virus protein VP39"/>
    <property type="match status" value="1"/>
</dbReference>
<evidence type="ECO:0000313" key="7">
    <source>
        <dbReference type="EMBL" id="BBO22395.1"/>
    </source>
</evidence>
<evidence type="ECO:0000256" key="1">
    <source>
        <dbReference type="ARBA" id="ARBA00022490"/>
    </source>
</evidence>
<dbReference type="PIRSF" id="PIRSF003078">
    <property type="entry name" value="GidB"/>
    <property type="match status" value="1"/>
</dbReference>
<keyword evidence="4 6" id="KW-0808">Transferase</keyword>
<feature type="binding site" evidence="6">
    <location>
        <position position="142"/>
    </location>
    <ligand>
        <name>S-adenosyl-L-methionine</name>
        <dbReference type="ChEBI" id="CHEBI:59789"/>
    </ligand>
</feature>
<dbReference type="SUPFAM" id="SSF53335">
    <property type="entry name" value="S-adenosyl-L-methionine-dependent methyltransferases"/>
    <property type="match status" value="1"/>
</dbReference>
<keyword evidence="2 6" id="KW-0698">rRNA processing</keyword>
<organism evidence="7 8">
    <name type="scientific">Candidatus Desulfobacillus denitrificans</name>
    <dbReference type="NCBI Taxonomy" id="2608985"/>
    <lineage>
        <taxon>Bacteria</taxon>
        <taxon>Pseudomonadati</taxon>
        <taxon>Pseudomonadota</taxon>
        <taxon>Betaproteobacteria</taxon>
        <taxon>Candidatus Desulfobacillus</taxon>
    </lineage>
</organism>
<reference evidence="7" key="1">
    <citation type="journal article" name="DNA Res.">
        <title>The physiological potential of anammox bacteria as revealed by their core genome structure.</title>
        <authorList>
            <person name="Okubo T."/>
            <person name="Toyoda A."/>
            <person name="Fukuhara K."/>
            <person name="Uchiyama I."/>
            <person name="Harigaya Y."/>
            <person name="Kuroiwa M."/>
            <person name="Suzuki T."/>
            <person name="Murakami Y."/>
            <person name="Suwa Y."/>
            <person name="Takami H."/>
        </authorList>
    </citation>
    <scope>NUCLEOTIDE SEQUENCE</scope>
    <source>
        <strain evidence="7">317325-3</strain>
    </source>
</reference>
<dbReference type="PANTHER" id="PTHR31760">
    <property type="entry name" value="S-ADENOSYL-L-METHIONINE-DEPENDENT METHYLTRANSFERASES SUPERFAMILY PROTEIN"/>
    <property type="match status" value="1"/>
</dbReference>
<comment type="function">
    <text evidence="6">Specifically methylates the N7 position of guanine in position 527 of 16S rRNA.</text>
</comment>
<evidence type="ECO:0000313" key="8">
    <source>
        <dbReference type="Proteomes" id="UP000662914"/>
    </source>
</evidence>
<dbReference type="InterPro" id="IPR003682">
    <property type="entry name" value="rRNA_ssu_MeTfrase_G"/>
</dbReference>
<dbReference type="GO" id="GO:0070043">
    <property type="term" value="F:rRNA (guanine-N7-)-methyltransferase activity"/>
    <property type="evidence" value="ECO:0007669"/>
    <property type="project" value="UniProtKB-UniRule"/>
</dbReference>
<comment type="subcellular location">
    <subcellularLocation>
        <location evidence="6">Cytoplasm</location>
    </subcellularLocation>
</comment>
<dbReference type="GO" id="GO:0005829">
    <property type="term" value="C:cytosol"/>
    <property type="evidence" value="ECO:0007669"/>
    <property type="project" value="TreeGrafter"/>
</dbReference>
<evidence type="ECO:0000256" key="5">
    <source>
        <dbReference type="ARBA" id="ARBA00022691"/>
    </source>
</evidence>
<evidence type="ECO:0000256" key="4">
    <source>
        <dbReference type="ARBA" id="ARBA00022679"/>
    </source>
</evidence>
<comment type="catalytic activity">
    <reaction evidence="6">
        <text>guanosine(527) in 16S rRNA + S-adenosyl-L-methionine = N(7)-methylguanosine(527) in 16S rRNA + S-adenosyl-L-homocysteine</text>
        <dbReference type="Rhea" id="RHEA:42732"/>
        <dbReference type="Rhea" id="RHEA-COMP:10209"/>
        <dbReference type="Rhea" id="RHEA-COMP:10210"/>
        <dbReference type="ChEBI" id="CHEBI:57856"/>
        <dbReference type="ChEBI" id="CHEBI:59789"/>
        <dbReference type="ChEBI" id="CHEBI:74269"/>
        <dbReference type="ChEBI" id="CHEBI:74480"/>
        <dbReference type="EC" id="2.1.1.170"/>
    </reaction>
</comment>
<proteinExistence type="inferred from homology"/>
<comment type="similarity">
    <text evidence="6">Belongs to the methyltransferase superfamily. RNA methyltransferase RsmG family.</text>
</comment>
<evidence type="ECO:0000256" key="6">
    <source>
        <dbReference type="HAMAP-Rule" id="MF_00074"/>
    </source>
</evidence>
<dbReference type="InterPro" id="IPR029063">
    <property type="entry name" value="SAM-dependent_MTases_sf"/>
</dbReference>
<dbReference type="Proteomes" id="UP000662914">
    <property type="component" value="Chromosome"/>
</dbReference>
<comment type="caution">
    <text evidence="6">Lacks conserved residue(s) required for the propagation of feature annotation.</text>
</comment>
<dbReference type="AlphaFoldDB" id="A0A809RDD1"/>
<gene>
    <name evidence="6" type="primary">rsmG</name>
    <name evidence="7" type="ORF">DSYM_30940</name>
</gene>
<keyword evidence="1 6" id="KW-0963">Cytoplasm</keyword>
<evidence type="ECO:0000256" key="3">
    <source>
        <dbReference type="ARBA" id="ARBA00022603"/>
    </source>
</evidence>
<dbReference type="HAMAP" id="MF_00074">
    <property type="entry name" value="16SrRNA_methyltr_G"/>
    <property type="match status" value="1"/>
</dbReference>
<accession>A0A809RDD1</accession>
<feature type="binding site" evidence="6">
    <location>
        <position position="76"/>
    </location>
    <ligand>
        <name>S-adenosyl-L-methionine</name>
        <dbReference type="ChEBI" id="CHEBI:59789"/>
    </ligand>
</feature>
<dbReference type="EC" id="2.1.1.170" evidence="6"/>
<dbReference type="CDD" id="cd02440">
    <property type="entry name" value="AdoMet_MTases"/>
    <property type="match status" value="1"/>
</dbReference>
<dbReference type="EMBL" id="AP021857">
    <property type="protein sequence ID" value="BBO22395.1"/>
    <property type="molecule type" value="Genomic_DNA"/>
</dbReference>
<keyword evidence="5 6" id="KW-0949">S-adenosyl-L-methionine</keyword>
<keyword evidence="3 6" id="KW-0489">Methyltransferase</keyword>
<dbReference type="Pfam" id="PF02527">
    <property type="entry name" value="GidB"/>
    <property type="match status" value="1"/>
</dbReference>
<protein>
    <recommendedName>
        <fullName evidence="6">Ribosomal RNA small subunit methyltransferase G</fullName>
        <ecNumber evidence="6">2.1.1.170</ecNumber>
    </recommendedName>
    <alternativeName>
        <fullName evidence="6">16S rRNA 7-methylguanosine methyltransferase</fullName>
        <shortName evidence="6">16S rRNA m7G methyltransferase</shortName>
    </alternativeName>
</protein>
<evidence type="ECO:0000256" key="2">
    <source>
        <dbReference type="ARBA" id="ARBA00022552"/>
    </source>
</evidence>
<feature type="binding site" evidence="6">
    <location>
        <position position="81"/>
    </location>
    <ligand>
        <name>S-adenosyl-L-methionine</name>
        <dbReference type="ChEBI" id="CHEBI:59789"/>
    </ligand>
</feature>
<dbReference type="KEGG" id="ddz:DSYM_30940"/>
<dbReference type="NCBIfam" id="TIGR00138">
    <property type="entry name" value="rsmG_gidB"/>
    <property type="match status" value="1"/>
</dbReference>
<feature type="binding site" evidence="6">
    <location>
        <begin position="127"/>
        <end position="128"/>
    </location>
    <ligand>
        <name>S-adenosyl-L-methionine</name>
        <dbReference type="ChEBI" id="CHEBI:59789"/>
    </ligand>
</feature>
<dbReference type="PANTHER" id="PTHR31760:SF0">
    <property type="entry name" value="S-ADENOSYL-L-METHIONINE-DEPENDENT METHYLTRANSFERASES SUPERFAMILY PROTEIN"/>
    <property type="match status" value="1"/>
</dbReference>
<name>A0A809RDD1_9PROT</name>